<evidence type="ECO:0000313" key="2">
    <source>
        <dbReference type="RefSeq" id="XP_039126981.1"/>
    </source>
</evidence>
<reference evidence="2" key="1">
    <citation type="submission" date="2025-08" db="UniProtKB">
        <authorList>
            <consortium name="RefSeq"/>
        </authorList>
    </citation>
    <scope>IDENTIFICATION</scope>
</reference>
<sequence length="205" mass="23866">MYGSDHSMCNFFHKDLSNKKIHKRKTDDDDHDGDHQQLQPQSVEILKKPSREKLYFFNSTIVDGASNKKGDYSLFRFQSSKEIQIHHDSRATTTLKTEMEFSRDGRPDICKDDKETGYYGFGDSCMFMNDRGDYKSRCQFEKEWEESEKARKKGLAMGGAVGGCVDDDVDAAIDDDDEDRDELPFASLLEKQHYKKYRKRQQIFP</sequence>
<protein>
    <submittedName>
        <fullName evidence="2">Zinc finger CCCH domain-containing protein 51-like</fullName>
    </submittedName>
</protein>
<gene>
    <name evidence="2" type="primary">LOC120263153</name>
</gene>
<dbReference type="PANTHER" id="PTHR12930:SF0">
    <property type="entry name" value="RING FINGER PROTEIN 113B"/>
    <property type="match status" value="1"/>
</dbReference>
<dbReference type="Proteomes" id="UP001515500">
    <property type="component" value="Chromosome 6"/>
</dbReference>
<dbReference type="RefSeq" id="XP_039126981.1">
    <property type="nucleotide sequence ID" value="XM_039271047.1"/>
</dbReference>
<accession>A0AB40BIA0</accession>
<dbReference type="AlphaFoldDB" id="A0AB40BIA0"/>
<dbReference type="InterPro" id="IPR039971">
    <property type="entry name" value="CWC24-like"/>
</dbReference>
<dbReference type="GO" id="GO:0005684">
    <property type="term" value="C:U2-type spliceosomal complex"/>
    <property type="evidence" value="ECO:0007669"/>
    <property type="project" value="TreeGrafter"/>
</dbReference>
<dbReference type="GO" id="GO:0034247">
    <property type="term" value="P:snoRNA splicing"/>
    <property type="evidence" value="ECO:0007669"/>
    <property type="project" value="TreeGrafter"/>
</dbReference>
<evidence type="ECO:0000313" key="1">
    <source>
        <dbReference type="Proteomes" id="UP001515500"/>
    </source>
</evidence>
<organism evidence="1 2">
    <name type="scientific">Dioscorea cayennensis subsp. rotundata</name>
    <name type="common">White Guinea yam</name>
    <name type="synonym">Dioscorea rotundata</name>
    <dbReference type="NCBI Taxonomy" id="55577"/>
    <lineage>
        <taxon>Eukaryota</taxon>
        <taxon>Viridiplantae</taxon>
        <taxon>Streptophyta</taxon>
        <taxon>Embryophyta</taxon>
        <taxon>Tracheophyta</taxon>
        <taxon>Spermatophyta</taxon>
        <taxon>Magnoliopsida</taxon>
        <taxon>Liliopsida</taxon>
        <taxon>Dioscoreales</taxon>
        <taxon>Dioscoreaceae</taxon>
        <taxon>Dioscorea</taxon>
    </lineage>
</organism>
<keyword evidence="1" id="KW-1185">Reference proteome</keyword>
<name>A0AB40BIA0_DIOCR</name>
<dbReference type="GeneID" id="120263153"/>
<proteinExistence type="predicted"/>
<dbReference type="PANTHER" id="PTHR12930">
    <property type="entry name" value="ZINC FINGER PROTEIN 183"/>
    <property type="match status" value="1"/>
</dbReference>